<feature type="non-terminal residue" evidence="1">
    <location>
        <position position="1"/>
    </location>
</feature>
<reference evidence="1" key="1">
    <citation type="journal article" date="2017" name="Gigascience">
        <title>The first near-complete assembly of the hexaploid bread wheat genome, Triticum aestivum.</title>
        <authorList>
            <person name="Zimin A.V."/>
            <person name="Puiu D."/>
            <person name="Hall R."/>
            <person name="Kingan S."/>
            <person name="Clavijo B.J."/>
            <person name="Salzberg S.L."/>
        </authorList>
    </citation>
    <scope>NUCLEOTIDE SEQUENCE</scope>
    <source>
        <tissue evidence="1">Leaf</tissue>
    </source>
</reference>
<dbReference type="Proteomes" id="UP000815260">
    <property type="component" value="Chromosome 5D"/>
</dbReference>
<comment type="caution">
    <text evidence="1">The sequence shown here is derived from an EMBL/GenBank/DDBJ whole genome shotgun (WGS) entry which is preliminary data.</text>
</comment>
<protein>
    <submittedName>
        <fullName evidence="1">Uncharacterized protein</fullName>
    </submittedName>
</protein>
<gene>
    <name evidence="1" type="ORF">CFC21_075601</name>
</gene>
<dbReference type="EMBL" id="CM022225">
    <property type="protein sequence ID" value="KAF7070044.1"/>
    <property type="molecule type" value="Genomic_DNA"/>
</dbReference>
<name>A0A9R1KXK8_WHEAT</name>
<organism evidence="1">
    <name type="scientific">Triticum aestivum</name>
    <name type="common">Wheat</name>
    <dbReference type="NCBI Taxonomy" id="4565"/>
    <lineage>
        <taxon>Eukaryota</taxon>
        <taxon>Viridiplantae</taxon>
        <taxon>Streptophyta</taxon>
        <taxon>Embryophyta</taxon>
        <taxon>Tracheophyta</taxon>
        <taxon>Spermatophyta</taxon>
        <taxon>Magnoliopsida</taxon>
        <taxon>Liliopsida</taxon>
        <taxon>Poales</taxon>
        <taxon>Poaceae</taxon>
        <taxon>BOP clade</taxon>
        <taxon>Pooideae</taxon>
        <taxon>Triticodae</taxon>
        <taxon>Triticeae</taxon>
        <taxon>Triticinae</taxon>
        <taxon>Triticum</taxon>
    </lineage>
</organism>
<accession>A0A9R1KXK8</accession>
<proteinExistence type="predicted"/>
<feature type="non-terminal residue" evidence="1">
    <location>
        <position position="14"/>
    </location>
</feature>
<reference evidence="1" key="2">
    <citation type="submission" date="2020-03" db="EMBL/GenBank/DDBJ databases">
        <title>The second near-complete assembly of the hexaploid bread wheat (Triticum aestivum) genome.</title>
        <authorList>
            <person name="Zimin A.V."/>
            <person name="Puiu D."/>
            <person name="Shumante A."/>
            <person name="Alonge M."/>
            <person name="Salzberg S.L."/>
        </authorList>
    </citation>
    <scope>NUCLEOTIDE SEQUENCE</scope>
    <source>
        <tissue evidence="1">Leaf</tissue>
    </source>
</reference>
<evidence type="ECO:0000313" key="1">
    <source>
        <dbReference type="EMBL" id="KAF7070044.1"/>
    </source>
</evidence>
<sequence length="14" mass="1444">RRGAEGGPGNLKMT</sequence>